<evidence type="ECO:0000313" key="3">
    <source>
        <dbReference type="EMBL" id="VEU62683.1"/>
    </source>
</evidence>
<reference evidence="3 4" key="1">
    <citation type="submission" date="2019-01" db="EMBL/GenBank/DDBJ databases">
        <authorList>
            <consortium name="Pathogen Informatics"/>
        </authorList>
    </citation>
    <scope>NUCLEOTIDE SEQUENCE [LARGE SCALE GENOMIC DNA]</scope>
    <source>
        <strain evidence="3 4">NCTC10118</strain>
    </source>
</reference>
<keyword evidence="4" id="KW-1185">Reference proteome</keyword>
<dbReference type="SUPFAM" id="SSF52540">
    <property type="entry name" value="P-loop containing nucleoside triphosphate hydrolases"/>
    <property type="match status" value="1"/>
</dbReference>
<dbReference type="EMBL" id="LR214972">
    <property type="protein sequence ID" value="VEU62683.1"/>
    <property type="molecule type" value="Genomic_DNA"/>
</dbReference>
<proteinExistence type="predicted"/>
<keyword evidence="3" id="KW-0418">Kinase</keyword>
<sequence length="213" mass="25601">MISSGKSTLTTKLYKHYTSSLMLEEYDENNVVFNQFLEWLYQKQPNLTMGFQTYVVENHTTKLNELIQKFRKMNKDFQKDHIFLDRFSIEHYIFANVNLRPKGELYLKGYDALFENLITDQETPDLAIYLDMSYETFEKRLFERGRAVEIDNYQANKGYFQTLYQVYKDLFEKQAKKYNLNYVVINTDNLNEEQVFQKALEIIEAFDQGNIRR</sequence>
<dbReference type="PIRSF" id="PIRSF000705">
    <property type="entry name" value="DNK"/>
    <property type="match status" value="1"/>
</dbReference>
<dbReference type="GO" id="GO:0004136">
    <property type="term" value="F:deoxyadenosine kinase activity"/>
    <property type="evidence" value="ECO:0007669"/>
    <property type="project" value="UniProtKB-EC"/>
</dbReference>
<dbReference type="InterPro" id="IPR031314">
    <property type="entry name" value="DNK_dom"/>
</dbReference>
<evidence type="ECO:0000256" key="1">
    <source>
        <dbReference type="PIRSR" id="PIRSR000705-3"/>
    </source>
</evidence>
<keyword evidence="3" id="KW-0808">Transferase</keyword>
<name>A0A449ACL1_9BACT</name>
<dbReference type="GO" id="GO:0005737">
    <property type="term" value="C:cytoplasm"/>
    <property type="evidence" value="ECO:0007669"/>
    <property type="project" value="TreeGrafter"/>
</dbReference>
<dbReference type="InterPro" id="IPR027417">
    <property type="entry name" value="P-loop_NTPase"/>
</dbReference>
<dbReference type="PANTHER" id="PTHR10513:SF35">
    <property type="entry name" value="DEOXYADENOSINE KINASE"/>
    <property type="match status" value="1"/>
</dbReference>
<dbReference type="Proteomes" id="UP000289952">
    <property type="component" value="Chromosome"/>
</dbReference>
<organism evidence="3 4">
    <name type="scientific">Mycoplasmopsis bovirhinis</name>
    <dbReference type="NCBI Taxonomy" id="29553"/>
    <lineage>
        <taxon>Bacteria</taxon>
        <taxon>Bacillati</taxon>
        <taxon>Mycoplasmatota</taxon>
        <taxon>Mycoplasmoidales</taxon>
        <taxon>Metamycoplasmataceae</taxon>
        <taxon>Mycoplasmopsis</taxon>
    </lineage>
</organism>
<protein>
    <submittedName>
        <fullName evidence="3">Deoxyguanosine kinase</fullName>
        <ecNumber evidence="3">2.7.1.76</ecNumber>
    </submittedName>
</protein>
<dbReference type="Pfam" id="PF01712">
    <property type="entry name" value="dNK"/>
    <property type="match status" value="1"/>
</dbReference>
<evidence type="ECO:0000313" key="4">
    <source>
        <dbReference type="Proteomes" id="UP000289952"/>
    </source>
</evidence>
<dbReference type="InterPro" id="IPR050566">
    <property type="entry name" value="Deoxyribonucleoside_kinase"/>
</dbReference>
<dbReference type="EC" id="2.7.1.76" evidence="3"/>
<accession>A0A449ACL1</accession>
<feature type="binding site" evidence="1">
    <location>
        <begin position="140"/>
        <end position="144"/>
    </location>
    <ligand>
        <name>ATP</name>
        <dbReference type="ChEBI" id="CHEBI:30616"/>
    </ligand>
</feature>
<feature type="domain" description="Deoxynucleoside kinase" evidence="2">
    <location>
        <begin position="2"/>
        <end position="201"/>
    </location>
</feature>
<gene>
    <name evidence="3" type="primary">MCYN0418_2</name>
    <name evidence="3" type="ORF">NCTC10118_00101</name>
</gene>
<dbReference type="Gene3D" id="3.40.50.300">
    <property type="entry name" value="P-loop containing nucleotide triphosphate hydrolases"/>
    <property type="match status" value="1"/>
</dbReference>
<dbReference type="InterPro" id="IPR002624">
    <property type="entry name" value="DCK/DGK"/>
</dbReference>
<dbReference type="GO" id="GO:0005524">
    <property type="term" value="F:ATP binding"/>
    <property type="evidence" value="ECO:0007669"/>
    <property type="project" value="UniProtKB-KW"/>
</dbReference>
<dbReference type="AlphaFoldDB" id="A0A449ACL1"/>
<keyword evidence="1" id="KW-0067">ATP-binding</keyword>
<evidence type="ECO:0000259" key="2">
    <source>
        <dbReference type="Pfam" id="PF01712"/>
    </source>
</evidence>
<keyword evidence="1" id="KW-0547">Nucleotide-binding</keyword>
<dbReference type="PANTHER" id="PTHR10513">
    <property type="entry name" value="DEOXYNUCLEOSIDE KINASE"/>
    <property type="match status" value="1"/>
</dbReference>